<dbReference type="Gene3D" id="2.10.25.10">
    <property type="entry name" value="Laminin"/>
    <property type="match status" value="1"/>
</dbReference>
<feature type="region of interest" description="Disordered" evidence="3">
    <location>
        <begin position="1013"/>
        <end position="1065"/>
    </location>
</feature>
<dbReference type="SMART" id="SM00179">
    <property type="entry name" value="EGF_CA"/>
    <property type="match status" value="1"/>
</dbReference>
<keyword evidence="1 2" id="KW-1015">Disulfide bond</keyword>
<dbReference type="EMBL" id="JAHFZB010000023">
    <property type="protein sequence ID" value="KAK6476031.1"/>
    <property type="molecule type" value="Genomic_DNA"/>
</dbReference>
<keyword evidence="4" id="KW-0472">Membrane</keyword>
<feature type="domain" description="EGF-like" evidence="5">
    <location>
        <begin position="1318"/>
        <end position="1358"/>
    </location>
</feature>
<evidence type="ECO:0000259" key="5">
    <source>
        <dbReference type="PROSITE" id="PS50026"/>
    </source>
</evidence>
<dbReference type="InterPro" id="IPR001881">
    <property type="entry name" value="EGF-like_Ca-bd_dom"/>
</dbReference>
<dbReference type="Proteomes" id="UP001369086">
    <property type="component" value="Unassembled WGS sequence"/>
</dbReference>
<feature type="compositionally biased region" description="Low complexity" evidence="3">
    <location>
        <begin position="837"/>
        <end position="847"/>
    </location>
</feature>
<dbReference type="PROSITE" id="PS50026">
    <property type="entry name" value="EGF_3"/>
    <property type="match status" value="2"/>
</dbReference>
<feature type="compositionally biased region" description="Basic and acidic residues" evidence="3">
    <location>
        <begin position="261"/>
        <end position="276"/>
    </location>
</feature>
<comment type="caution">
    <text evidence="6">The sequence shown here is derived from an EMBL/GenBank/DDBJ whole genome shotgun (WGS) entry which is preliminary data.</text>
</comment>
<feature type="compositionally biased region" description="Polar residues" evidence="3">
    <location>
        <begin position="247"/>
        <end position="259"/>
    </location>
</feature>
<feature type="compositionally biased region" description="Polar residues" evidence="3">
    <location>
        <begin position="1082"/>
        <end position="1100"/>
    </location>
</feature>
<protein>
    <submittedName>
        <fullName evidence="6">Mucin-5AC-like</fullName>
    </submittedName>
</protein>
<feature type="compositionally biased region" description="Polar residues" evidence="3">
    <location>
        <begin position="954"/>
        <end position="979"/>
    </location>
</feature>
<evidence type="ECO:0000313" key="7">
    <source>
        <dbReference type="Proteomes" id="UP001369086"/>
    </source>
</evidence>
<accession>A0ABR0YUA6</accession>
<sequence>MQLRMVLFFVNTGYLHSLIHRDCGGIIDVSKENTGVLQHSVSANSSDNMHGLSCTWLIEALSTEIVHLALLSIDNKTCISVYFGNRRKISICGSRKETLLSGKGRGVITWHAAAGSSLNDTQLSIKYTVLVNWCARLSPCLNGGTCIPGESSAVCVCPKTWQGKHCERETLNLLEERLPHTESHWRKAPLSQETSFHGIPEISKIPKTTLNRRKLWFSRPGVLTTFSGKGTAWYGTTEGQPRDENNTTKAFHSNSSVSSHWPRDSKSNAVRADKETLPSTQETSHNKKDAALLTNQALSHIMRFTATGDPSLGLASLATEEIQKTKPTGVTAIPVSLMKTEERSHAPENGSSSLRNIFHLYTLVSATFPVSPSQESASQTFTVKPFPLTTSSHDTTAPPDTVHNPTESLPPRHDQEMESNDRDYRRGTKLEVSHEMKKDTFSLTLIIPEINMPTKTKSSHTSKDLLISGLSTSFTGSPAMFGGHKTSRNITAFSSTATLNYNLMSMLTSSGTDPTEFKKDTTETGLGALRHPNVSHLLTTPLEFSSEVTLDPEGVTNSPSHHQRNTEHSYNRDLTGVIENNSLSLQTVNELSGTAKYATEIGKEAKDFSREASENRTHQITADTPTPLMEDFSVSRFEHKLVLMVTRSLPEGEMYNFMSNGETASESDVGVSISTQGFSERAVPSSTSEEEVSTLTTLIESSRTAGLENSTLDTDLVTPHTGTTETDVMLPFTGVTPSTTTSSPEIFPQSESTASTSEPPTPAVHSSPKLSIVDQSSTAEPSTLSITTPEQITVSQNTRQSASPTETFEEMSVNNDVISSEDDIKSTSASATPTEIEPTSSESFNSSPFSFTLSDTVTHYTSTTVGLDQSVESHTLGTSLPQEETIVPDSALSFSTPLLTGSYAVTVTSLNTGEAMGPTLQTTTSLNAVLPQTVSPRGEGSSTTPVRQTEMGTGVLSTGYSSTTVPSGKTLSTVSQSTLPPAVDDSSWNPTSSTTLSPITQSTPVSAVNCTAGSGNVTESTTALTNLESITTEQVSTSPWETQAKGKKNSTPSPSRGLPVAQSSTLTASTYNSTFARHTVSATMKTRPTAESNKSESTPMPFTGRVNVTLTTQTLTTSTIPTTTLRVPAFGNRVLTPASFGLKTARSSPAPPVMFTTSRYEKTERIYIVGDQPPIIKEKQIKVPSLLVLEMDFSKDHANPKSKTFENLAADFLGKVDPFYKKIPGYQHIQISGISGSVLMEYDAVFSTESVLGWLGDLEGLLNKTGLPEAVSQGFYIRGARVLRVSVRKRLADLCSSVFRCQPGFHCVPARHSNASCTSLCHRDYCENGGICTHQRGQQPVCQCPVGVDYWFMGLRCDHKMSQQKLIGIAFGVLLAVAVMMATIAFLVMRRFKTLLMQAKVDQTRSSYRRFSRFDDISEQCWSQPWLDSSANSLDNPAFTHSDELIHLRRLDSSFSSCLEESLTTSNSSKRNMPHIRNVFRHSSQYNWDLSDRSINVHMADSGKASDLSVSSWPMEPIQWTPFPILQQLGIESPFKTRRPRSFCKGMELVNLERTWTA</sequence>
<dbReference type="CDD" id="cd00054">
    <property type="entry name" value="EGF_CA"/>
    <property type="match status" value="1"/>
</dbReference>
<evidence type="ECO:0000256" key="1">
    <source>
        <dbReference type="ARBA" id="ARBA00023157"/>
    </source>
</evidence>
<feature type="region of interest" description="Disordered" evidence="3">
    <location>
        <begin position="233"/>
        <end position="286"/>
    </location>
</feature>
<evidence type="ECO:0000256" key="2">
    <source>
        <dbReference type="PROSITE-ProRule" id="PRU00076"/>
    </source>
</evidence>
<feature type="compositionally biased region" description="Polar residues" evidence="3">
    <location>
        <begin position="986"/>
        <end position="1000"/>
    </location>
</feature>
<feature type="region of interest" description="Disordered" evidence="3">
    <location>
        <begin position="954"/>
        <end position="1000"/>
    </location>
</feature>
<dbReference type="PROSITE" id="PS00022">
    <property type="entry name" value="EGF_1"/>
    <property type="match status" value="1"/>
</dbReference>
<name>A0ABR0YUA6_HUSHU</name>
<feature type="region of interest" description="Disordered" evidence="3">
    <location>
        <begin position="705"/>
        <end position="847"/>
    </location>
</feature>
<dbReference type="InterPro" id="IPR039861">
    <property type="entry name" value="IMPG"/>
</dbReference>
<keyword evidence="2" id="KW-0245">EGF-like domain</keyword>
<keyword evidence="4" id="KW-0812">Transmembrane</keyword>
<proteinExistence type="predicted"/>
<feature type="transmembrane region" description="Helical" evidence="4">
    <location>
        <begin position="1366"/>
        <end position="1388"/>
    </location>
</feature>
<gene>
    <name evidence="6" type="ORF">HHUSO_G24041</name>
</gene>
<evidence type="ECO:0000256" key="4">
    <source>
        <dbReference type="SAM" id="Phobius"/>
    </source>
</evidence>
<feature type="region of interest" description="Disordered" evidence="3">
    <location>
        <begin position="1082"/>
        <end position="1103"/>
    </location>
</feature>
<feature type="region of interest" description="Disordered" evidence="3">
    <location>
        <begin position="390"/>
        <end position="426"/>
    </location>
</feature>
<dbReference type="PANTHER" id="PTHR12199:SF5">
    <property type="entry name" value="MUCIN-2-LIKE ISOFORM X1"/>
    <property type="match status" value="1"/>
</dbReference>
<reference evidence="6 7" key="1">
    <citation type="submission" date="2021-05" db="EMBL/GenBank/DDBJ databases">
        <authorList>
            <person name="Zahm M."/>
            <person name="Klopp C."/>
            <person name="Cabau C."/>
            <person name="Kuhl H."/>
            <person name="Suciu R."/>
            <person name="Ciorpac M."/>
            <person name="Holostenco D."/>
            <person name="Gessner J."/>
            <person name="Wuertz S."/>
            <person name="Hohne C."/>
            <person name="Stock M."/>
            <person name="Gislard M."/>
            <person name="Lluch J."/>
            <person name="Milhes M."/>
            <person name="Lampietro C."/>
            <person name="Lopez Roques C."/>
            <person name="Donnadieu C."/>
            <person name="Du K."/>
            <person name="Schartl M."/>
            <person name="Guiguen Y."/>
        </authorList>
    </citation>
    <scope>NUCLEOTIDE SEQUENCE [LARGE SCALE GENOMIC DNA]</scope>
    <source>
        <strain evidence="6">Hh-F2</strain>
        <tissue evidence="6">Blood</tissue>
    </source>
</reference>
<comment type="caution">
    <text evidence="2">Lacks conserved residue(s) required for the propagation of feature annotation.</text>
</comment>
<organism evidence="6 7">
    <name type="scientific">Huso huso</name>
    <name type="common">Beluga</name>
    <name type="synonym">Acipenser huso</name>
    <dbReference type="NCBI Taxonomy" id="61971"/>
    <lineage>
        <taxon>Eukaryota</taxon>
        <taxon>Metazoa</taxon>
        <taxon>Chordata</taxon>
        <taxon>Craniata</taxon>
        <taxon>Vertebrata</taxon>
        <taxon>Euteleostomi</taxon>
        <taxon>Actinopterygii</taxon>
        <taxon>Chondrostei</taxon>
        <taxon>Acipenseriformes</taxon>
        <taxon>Acipenseridae</taxon>
        <taxon>Huso</taxon>
    </lineage>
</organism>
<feature type="domain" description="EGF-like" evidence="5">
    <location>
        <begin position="130"/>
        <end position="167"/>
    </location>
</feature>
<dbReference type="SUPFAM" id="SSF57196">
    <property type="entry name" value="EGF/Laminin"/>
    <property type="match status" value="1"/>
</dbReference>
<feature type="compositionally biased region" description="Polar residues" evidence="3">
    <location>
        <begin position="1013"/>
        <end position="1041"/>
    </location>
</feature>
<keyword evidence="7" id="KW-1185">Reference proteome</keyword>
<dbReference type="PANTHER" id="PTHR12199">
    <property type="entry name" value="INTERPHOTORECEPTOR MATRIX PROTEOGLYCAN"/>
    <property type="match status" value="1"/>
</dbReference>
<feature type="compositionally biased region" description="Polar residues" evidence="3">
    <location>
        <begin position="773"/>
        <end position="818"/>
    </location>
</feature>
<evidence type="ECO:0000256" key="3">
    <source>
        <dbReference type="SAM" id="MobiDB-lite"/>
    </source>
</evidence>
<keyword evidence="4" id="KW-1133">Transmembrane helix</keyword>
<feature type="compositionally biased region" description="Basic and acidic residues" evidence="3">
    <location>
        <begin position="410"/>
        <end position="426"/>
    </location>
</feature>
<feature type="disulfide bond" evidence="2">
    <location>
        <begin position="157"/>
        <end position="166"/>
    </location>
</feature>
<feature type="compositionally biased region" description="Low complexity" evidence="3">
    <location>
        <begin position="736"/>
        <end position="758"/>
    </location>
</feature>
<evidence type="ECO:0000313" key="6">
    <source>
        <dbReference type="EMBL" id="KAK6476031.1"/>
    </source>
</evidence>
<dbReference type="SMART" id="SM00181">
    <property type="entry name" value="EGF"/>
    <property type="match status" value="2"/>
</dbReference>
<dbReference type="InterPro" id="IPR000742">
    <property type="entry name" value="EGF"/>
</dbReference>